<feature type="compositionally biased region" description="Basic residues" evidence="1">
    <location>
        <begin position="1617"/>
        <end position="1630"/>
    </location>
</feature>
<feature type="compositionally biased region" description="Basic and acidic residues" evidence="1">
    <location>
        <begin position="1374"/>
        <end position="1386"/>
    </location>
</feature>
<feature type="compositionally biased region" description="Basic and acidic residues" evidence="1">
    <location>
        <begin position="1230"/>
        <end position="1242"/>
    </location>
</feature>
<sequence>MNQSPDEAKAARIQKYKEERRKQLTARTATLFSANVTERRPRKAVPRTSIENGAAHLKSSSELNLTTATTSVPIRTTRTSRLRAAASHSDSNSSPKKANRSSSVQSLLEDDKTKPIKDKTRPLSHRRQSREKENLKTISPTSCKEIGAIRTKHSIKNSIDKDKSNLLLSSSKKKNVDVKNNSKLDTTKKKTLEAENVVRVENDDSNADEVFNIILGDKNVSNSLDKDQFEELYRDLVEESNVHADVNEIICHKKSELNYFNNENNIPFVDEEYIKHKQLHVRDGDVPKVNEVGLLGAVCIRKVEKFSELFTSLCAPCEADVLFEDLLAEDGSSDSRVKAPECTPPCRRAQLPRVTSTPKRAQDSPLVANGDGIATNTKSRRSTEVPISKTESSKSSVRKNLIAGVQTLTNKLPCATTPLKSPERRRSSESGNKPSFIPLSKTNRKSPSKNSNEPVAKIENVQTKSRNDRLKIKSLRKSPEKAKSDSETNRNDKTHRAQRSYESSSENNHNSKKRLTRLGKSTDGKNMSTLHETVRPHTGSRLSQEMDNLAALTKQTLDRVNKLSNNLKSNKLNEPNSDNLASKVETQRDNNNHAYNFGLLQEKPIANRGVTERLQDIDAAAERLIDFEKQSAMFSDLSNDSSSQHRRLDNLSSSHHTPVSILKRKSIHEDTTTTSTPNNSIASPPVTFSPSVVEPRSCRSESRQRQGILKKRRSLDESQVARRRSCSPEVSFADDGSSDTCKPILKNRRSSLEDVVRNRSPDGQIHGILKRKMSREDEHVNDDVSHGSPEPHGILKRKSNSSSSSSTTSSHVSIAQAVLLAAAGGAELVEREEDKDAVRPILKKKSFSEERPSIDVLPLDTPKPILKKKSIEHDDHDFELPKKPILKSYKKLSGDEGHTSSFDLSEDDRSSRRPSLLRSRTSDQSGSECEAAVRPILKQRGSSLTRERSQSPRPRLSFCADNDANTSATNFSSESNDLLAAGPRRVLNLSSSPDESYPSAVIRRRNLRPKANPRSMSLVSDVNEELLSILNNRRRQVDTSVENDPSGLWDSNETPNRNNPKQFPSIASRIKDMEQALSKDNFLRDRSTSKVKNRDNDRYKTQPVTIDEMRSITSSLEPGQQSFQAFGSAACSFPASSVESGAASLERGPNVGEAERDPYKAIKSPPYNNSFNSKFPPINDSETPSPRNDSFGEALFLDFEKIAEGVQGKQSTLDEIEQEVNKVRVALDEDSRALEEDERNQGEADNWSLNVSCDSGVYNRASSRDSGPHSGEELGLIESQEISDNHAANSSQDWSSSSIENGLINMNRERKSTENEALRSPDEARSDDENENQSGFALGLVKSNSVVARASMWQQLQQKAKGTPKPLLRHSRSKLKDDVPVMERFKAQSIDLQSPPLSDSPQDNSSLAQAKTTANVLDRDEDATLEDDDPAKMSLREKMAMFNSKLTHKPPLAGLRTKEERVPRASRLRTMPVLASQVQEAMEQNERLTKSLTHEDVPRNPDFQLKMELFRSASAKNTSLEYLMKQNSKFRSLDVDDDSPSARAQRMITPEVRGILKSGCTVVPVKPNTLAKGESSEGLKDEGIDSSSDDESSASTVSSSEKSCSSSDSSEDIPGPKFKRFQRKSNKLRSSRTESDLTNYQDQRKIQLPGANEFKERLTQAKNANVKIPLLGKLGRKPSEVKPEENIKASVKKPSEPLQLGKLRRPMEKTASIDEKPPVLKITALNQDAKNKFFGLEAETKERNVDELAAKVRKYIAPVSKSVSTHAMEGASGSDGESSGGREVRQINTRSRHRNWFWFKVKVQYQHAISNAEVHIRAIDF</sequence>
<feature type="region of interest" description="Disordered" evidence="1">
    <location>
        <begin position="413"/>
        <end position="540"/>
    </location>
</feature>
<feature type="compositionally biased region" description="Low complexity" evidence="1">
    <location>
        <begin position="1593"/>
        <end position="1608"/>
    </location>
</feature>
<dbReference type="Proteomes" id="UP001497472">
    <property type="component" value="Unassembled WGS sequence"/>
</dbReference>
<feature type="region of interest" description="Disordered" evidence="1">
    <location>
        <begin position="1036"/>
        <end position="1062"/>
    </location>
</feature>
<feature type="compositionally biased region" description="Basic and acidic residues" evidence="1">
    <location>
        <begin position="1307"/>
        <end position="1324"/>
    </location>
</feature>
<feature type="compositionally biased region" description="Polar residues" evidence="1">
    <location>
        <begin position="1280"/>
        <end position="1289"/>
    </location>
</feature>
<feature type="compositionally biased region" description="Polar residues" evidence="1">
    <location>
        <begin position="90"/>
        <end position="106"/>
    </location>
</feature>
<feature type="region of interest" description="Disordered" evidence="1">
    <location>
        <begin position="333"/>
        <end position="398"/>
    </location>
</feature>
<feature type="region of interest" description="Disordered" evidence="1">
    <location>
        <begin position="1763"/>
        <end position="1786"/>
    </location>
</feature>
<accession>A0AAV1J7S9</accession>
<dbReference type="EMBL" id="CAVLEF010000006">
    <property type="protein sequence ID" value="CAK1544937.1"/>
    <property type="molecule type" value="Genomic_DNA"/>
</dbReference>
<keyword evidence="3" id="KW-1185">Reference proteome</keyword>
<feature type="compositionally biased region" description="Polar residues" evidence="1">
    <location>
        <begin position="672"/>
        <end position="690"/>
    </location>
</feature>
<gene>
    <name evidence="2" type="ORF">LNINA_LOCUS4640</name>
</gene>
<evidence type="ECO:0000256" key="1">
    <source>
        <dbReference type="SAM" id="MobiDB-lite"/>
    </source>
</evidence>
<feature type="compositionally biased region" description="Basic and acidic residues" evidence="1">
    <location>
        <begin position="1574"/>
        <end position="1583"/>
    </location>
</feature>
<evidence type="ECO:0000313" key="3">
    <source>
        <dbReference type="Proteomes" id="UP001497472"/>
    </source>
</evidence>
<feature type="region of interest" description="Disordered" evidence="1">
    <location>
        <begin position="1"/>
        <end position="137"/>
    </location>
</feature>
<feature type="region of interest" description="Disordered" evidence="1">
    <location>
        <begin position="636"/>
        <end position="738"/>
    </location>
</feature>
<organism evidence="2 3">
    <name type="scientific">Leptosia nina</name>
    <dbReference type="NCBI Taxonomy" id="320188"/>
    <lineage>
        <taxon>Eukaryota</taxon>
        <taxon>Metazoa</taxon>
        <taxon>Ecdysozoa</taxon>
        <taxon>Arthropoda</taxon>
        <taxon>Hexapoda</taxon>
        <taxon>Insecta</taxon>
        <taxon>Pterygota</taxon>
        <taxon>Neoptera</taxon>
        <taxon>Endopterygota</taxon>
        <taxon>Lepidoptera</taxon>
        <taxon>Glossata</taxon>
        <taxon>Ditrysia</taxon>
        <taxon>Papilionoidea</taxon>
        <taxon>Pieridae</taxon>
        <taxon>Pierinae</taxon>
        <taxon>Leptosia</taxon>
    </lineage>
</organism>
<feature type="compositionally biased region" description="Polar residues" evidence="1">
    <location>
        <begin position="1390"/>
        <end position="1415"/>
    </location>
</feature>
<reference evidence="2 3" key="1">
    <citation type="submission" date="2023-11" db="EMBL/GenBank/DDBJ databases">
        <authorList>
            <person name="Okamura Y."/>
        </authorList>
    </citation>
    <scope>NUCLEOTIDE SEQUENCE [LARGE SCALE GENOMIC DNA]</scope>
</reference>
<evidence type="ECO:0008006" key="4">
    <source>
        <dbReference type="Google" id="ProtNLM"/>
    </source>
</evidence>
<feature type="compositionally biased region" description="Basic and acidic residues" evidence="1">
    <location>
        <begin position="465"/>
        <end position="495"/>
    </location>
</feature>
<feature type="compositionally biased region" description="Low complexity" evidence="1">
    <location>
        <begin position="800"/>
        <end position="809"/>
    </location>
</feature>
<feature type="compositionally biased region" description="Basic and acidic residues" evidence="1">
    <location>
        <begin position="109"/>
        <end position="121"/>
    </location>
</feature>
<feature type="region of interest" description="Disordered" evidence="1">
    <location>
        <begin position="1143"/>
        <end position="1191"/>
    </location>
</feature>
<feature type="region of interest" description="Disordered" evidence="1">
    <location>
        <begin position="889"/>
        <end position="961"/>
    </location>
</feature>
<name>A0AAV1J7S9_9NEOP</name>
<feature type="compositionally biased region" description="Basic and acidic residues" evidence="1">
    <location>
        <begin position="1"/>
        <end position="22"/>
    </location>
</feature>
<feature type="region of interest" description="Disordered" evidence="1">
    <location>
        <begin position="1230"/>
        <end position="1336"/>
    </location>
</feature>
<feature type="compositionally biased region" description="Polar residues" evidence="1">
    <location>
        <begin position="58"/>
        <end position="74"/>
    </location>
</feature>
<comment type="caution">
    <text evidence="2">The sequence shown here is derived from an EMBL/GenBank/DDBJ whole genome shotgun (WGS) entry which is preliminary data.</text>
</comment>
<evidence type="ECO:0000313" key="2">
    <source>
        <dbReference type="EMBL" id="CAK1544937.1"/>
    </source>
</evidence>
<protein>
    <recommendedName>
        <fullName evidence="4">Supervillin</fullName>
    </recommendedName>
</protein>
<feature type="compositionally biased region" description="Polar residues" evidence="1">
    <location>
        <begin position="25"/>
        <end position="36"/>
    </location>
</feature>
<feature type="region of interest" description="Disordered" evidence="1">
    <location>
        <begin position="758"/>
        <end position="809"/>
    </location>
</feature>
<proteinExistence type="predicted"/>
<feature type="compositionally biased region" description="Low complexity" evidence="1">
    <location>
        <begin position="913"/>
        <end position="923"/>
    </location>
</feature>
<feature type="region of interest" description="Disordered" evidence="1">
    <location>
        <begin position="1356"/>
        <end position="1426"/>
    </location>
</feature>
<feature type="region of interest" description="Disordered" evidence="1">
    <location>
        <begin position="1566"/>
        <end position="1643"/>
    </location>
</feature>
<feature type="compositionally biased region" description="Polar residues" evidence="1">
    <location>
        <begin position="1038"/>
        <end position="1062"/>
    </location>
</feature>
<feature type="compositionally biased region" description="Basic and acidic residues" evidence="1">
    <location>
        <begin position="774"/>
        <end position="785"/>
    </location>
</feature>
<feature type="compositionally biased region" description="Basic and acidic residues" evidence="1">
    <location>
        <begin position="1262"/>
        <end position="1272"/>
    </location>
</feature>
<feature type="compositionally biased region" description="Low complexity" evidence="1">
    <location>
        <begin position="75"/>
        <end position="89"/>
    </location>
</feature>